<dbReference type="SUPFAM" id="SSF54001">
    <property type="entry name" value="Cysteine proteinases"/>
    <property type="match status" value="1"/>
</dbReference>
<dbReference type="GO" id="GO:0016926">
    <property type="term" value="P:protein desumoylation"/>
    <property type="evidence" value="ECO:0007669"/>
    <property type="project" value="TreeGrafter"/>
</dbReference>
<dbReference type="EMBL" id="AP021403">
    <property type="protein sequence ID" value="BBN69629.1"/>
    <property type="molecule type" value="Genomic_DNA"/>
</dbReference>
<feature type="non-terminal residue" evidence="6">
    <location>
        <position position="169"/>
    </location>
</feature>
<dbReference type="PANTHER" id="PTHR12606:SF1">
    <property type="entry name" value="UBIQUITIN-LIKE-SPECIFIC PROTEASE 1A"/>
    <property type="match status" value="1"/>
</dbReference>
<accession>A0A5H2XSK4</accession>
<evidence type="ECO:0000256" key="1">
    <source>
        <dbReference type="ARBA" id="ARBA00005234"/>
    </source>
</evidence>
<dbReference type="InterPro" id="IPR038765">
    <property type="entry name" value="Papain-like_cys_pep_sf"/>
</dbReference>
<dbReference type="GO" id="GO:0006508">
    <property type="term" value="P:proteolysis"/>
    <property type="evidence" value="ECO:0007669"/>
    <property type="project" value="UniProtKB-KW"/>
</dbReference>
<evidence type="ECO:0000259" key="5">
    <source>
        <dbReference type="PROSITE" id="PS50600"/>
    </source>
</evidence>
<protein>
    <recommendedName>
        <fullName evidence="5">Ubiquitin-like protease family profile domain-containing protein</fullName>
    </recommendedName>
</protein>
<dbReference type="InterPro" id="IPR003653">
    <property type="entry name" value="Peptidase_C48_C"/>
</dbReference>
<dbReference type="PROSITE" id="PS50600">
    <property type="entry name" value="ULP_PROTEASE"/>
    <property type="match status" value="1"/>
</dbReference>
<feature type="domain" description="Ubiquitin-like protease family profile" evidence="5">
    <location>
        <begin position="1"/>
        <end position="116"/>
    </location>
</feature>
<dbReference type="GO" id="GO:0005634">
    <property type="term" value="C:nucleus"/>
    <property type="evidence" value="ECO:0007669"/>
    <property type="project" value="TreeGrafter"/>
</dbReference>
<evidence type="ECO:0000256" key="2">
    <source>
        <dbReference type="ARBA" id="ARBA00022670"/>
    </source>
</evidence>
<sequence length="169" mass="19569">MSEQVNNTSDGKLFELGVKLRRELSKRFTVGLRKCEKIFIPVLDRIGSHWYLLVVLMGDKKVELWDSLPAAKYNASRYQLAERIFAKFNIVRTDKASRQLNGCDCGIFVMNWLEDIKCTSHGSNKFQHASERVRVTLSLLNNPKNTRLKEVRESARRVVDEELDMLAQH</sequence>
<keyword evidence="3" id="KW-0378">Hydrolase</keyword>
<dbReference type="GO" id="GO:0016929">
    <property type="term" value="F:deSUMOylase activity"/>
    <property type="evidence" value="ECO:0007669"/>
    <property type="project" value="TreeGrafter"/>
</dbReference>
<keyword evidence="2" id="KW-0645">Protease</keyword>
<dbReference type="Gene3D" id="3.40.395.10">
    <property type="entry name" value="Adenoviral Proteinase, Chain A"/>
    <property type="match status" value="1"/>
</dbReference>
<evidence type="ECO:0000313" key="6">
    <source>
        <dbReference type="EMBL" id="BBN69629.1"/>
    </source>
</evidence>
<evidence type="ECO:0000256" key="3">
    <source>
        <dbReference type="ARBA" id="ARBA00022801"/>
    </source>
</evidence>
<evidence type="ECO:0000256" key="4">
    <source>
        <dbReference type="ARBA" id="ARBA00022807"/>
    </source>
</evidence>
<organism evidence="6">
    <name type="scientific">Prunus dulcis</name>
    <name type="common">Almond</name>
    <name type="synonym">Amygdalus dulcis</name>
    <dbReference type="NCBI Taxonomy" id="3755"/>
    <lineage>
        <taxon>Eukaryota</taxon>
        <taxon>Viridiplantae</taxon>
        <taxon>Streptophyta</taxon>
        <taxon>Embryophyta</taxon>
        <taxon>Tracheophyta</taxon>
        <taxon>Spermatophyta</taxon>
        <taxon>Magnoliopsida</taxon>
        <taxon>eudicotyledons</taxon>
        <taxon>Gunneridae</taxon>
        <taxon>Pentapetalae</taxon>
        <taxon>rosids</taxon>
        <taxon>fabids</taxon>
        <taxon>Rosales</taxon>
        <taxon>Rosaceae</taxon>
        <taxon>Amygdaloideae</taxon>
        <taxon>Amygdaleae</taxon>
        <taxon>Prunus</taxon>
    </lineage>
</organism>
<dbReference type="PANTHER" id="PTHR12606">
    <property type="entry name" value="SENTRIN/SUMO-SPECIFIC PROTEASE"/>
    <property type="match status" value="1"/>
</dbReference>
<dbReference type="Pfam" id="PF02902">
    <property type="entry name" value="Peptidase_C48"/>
    <property type="match status" value="1"/>
</dbReference>
<name>A0A5H2XSK4_PRUDU</name>
<proteinExistence type="inferred from homology"/>
<keyword evidence="4" id="KW-0788">Thiol protease</keyword>
<comment type="similarity">
    <text evidence="1">Belongs to the peptidase C48 family.</text>
</comment>
<reference evidence="6" key="1">
    <citation type="journal article" date="2019" name="Science">
        <title>Mutation of a bHLH transcription factor allowed almond domestication.</title>
        <authorList>
            <person name="Sanchez-Perez R."/>
            <person name="Pavan S."/>
            <person name="Mazzeo R."/>
            <person name="Moldovan C."/>
            <person name="Aiese Cigliano R."/>
            <person name="Del Cueto J."/>
            <person name="Ricciardi F."/>
            <person name="Lotti C."/>
            <person name="Ricciardi L."/>
            <person name="Dicenta F."/>
            <person name="Lopez-Marques R.L."/>
            <person name="Lindberg Moller B."/>
        </authorList>
    </citation>
    <scope>NUCLEOTIDE SEQUENCE</scope>
</reference>
<gene>
    <name evidence="6" type="ORF">Prudu_1066S000100</name>
</gene>
<dbReference type="AlphaFoldDB" id="A0A5H2XSK4"/>